<keyword evidence="1" id="KW-0472">Membrane</keyword>
<protein>
    <submittedName>
        <fullName evidence="2">Uncharacterized protein</fullName>
    </submittedName>
</protein>
<gene>
    <name evidence="2" type="ordered locus">Aazo_3696</name>
</gene>
<name>D7E431_NOSA0</name>
<dbReference type="AlphaFoldDB" id="D7E431"/>
<dbReference type="HOGENOM" id="CLU_3027797_0_0_3"/>
<evidence type="ECO:0000313" key="2">
    <source>
        <dbReference type="EMBL" id="ADI65249.1"/>
    </source>
</evidence>
<reference evidence="2 3" key="1">
    <citation type="journal article" date="2010" name="PLoS ONE">
        <title>Genome erosion in a nitrogen-fixing vertically transmitted endosymbiotic multicellular cyanobacterium.</title>
        <authorList>
            <person name="Ran L."/>
            <person name="Larsson J."/>
            <person name="Vigil-Stenman T."/>
            <person name="Nylander J.A."/>
            <person name="Ininbergs K."/>
            <person name="Zheng W.W."/>
            <person name="Lapidus A."/>
            <person name="Lowry S."/>
            <person name="Haselkorn R."/>
            <person name="Bergman B."/>
        </authorList>
    </citation>
    <scope>NUCLEOTIDE SEQUENCE [LARGE SCALE GENOMIC DNA]</scope>
    <source>
        <strain evidence="2 3">0708</strain>
    </source>
</reference>
<dbReference type="Proteomes" id="UP000001511">
    <property type="component" value="Chromosome"/>
</dbReference>
<evidence type="ECO:0000313" key="3">
    <source>
        <dbReference type="Proteomes" id="UP000001511"/>
    </source>
</evidence>
<keyword evidence="1" id="KW-0812">Transmembrane</keyword>
<keyword evidence="1" id="KW-1133">Transmembrane helix</keyword>
<organism evidence="2 3">
    <name type="scientific">Nostoc azollae (strain 0708)</name>
    <name type="common">Anabaena azollae (strain 0708)</name>
    <dbReference type="NCBI Taxonomy" id="551115"/>
    <lineage>
        <taxon>Bacteria</taxon>
        <taxon>Bacillati</taxon>
        <taxon>Cyanobacteriota</taxon>
        <taxon>Cyanophyceae</taxon>
        <taxon>Nostocales</taxon>
        <taxon>Nostocaceae</taxon>
        <taxon>Trichormus</taxon>
    </lineage>
</organism>
<sequence length="55" mass="6244">MANAAKGNQAIPRVSSNLHFVTYLCLFVSTYLGNQFPFLFLPYINIRMVDALEFS</sequence>
<feature type="transmembrane region" description="Helical" evidence="1">
    <location>
        <begin position="20"/>
        <end position="41"/>
    </location>
</feature>
<keyword evidence="3" id="KW-1185">Reference proteome</keyword>
<dbReference type="KEGG" id="naz:Aazo_3696"/>
<accession>D7E431</accession>
<proteinExistence type="predicted"/>
<dbReference type="EMBL" id="CP002059">
    <property type="protein sequence ID" value="ADI65249.1"/>
    <property type="molecule type" value="Genomic_DNA"/>
</dbReference>
<evidence type="ECO:0000256" key="1">
    <source>
        <dbReference type="SAM" id="Phobius"/>
    </source>
</evidence>